<dbReference type="EMBL" id="FNDX01000010">
    <property type="protein sequence ID" value="SDI97985.1"/>
    <property type="molecule type" value="Genomic_DNA"/>
</dbReference>
<sequence>MLVITQLVPGEEYVIHTLIRETFDTHISQYYSAEGINTFYRITPQAIRERLNNGNDIFIARNSSMLTGVIEVNNNNHIFLLFVSNEAKGTGVGKILLGYVKDRLAQLGVQRLTVNSSPNSVGFYKSQGFLPLAGEEEVHGIRSIKMQLLL</sequence>
<feature type="domain" description="N-acetyltransferase" evidence="1">
    <location>
        <begin position="13"/>
        <end position="150"/>
    </location>
</feature>
<dbReference type="CDD" id="cd04301">
    <property type="entry name" value="NAT_SF"/>
    <property type="match status" value="1"/>
</dbReference>
<dbReference type="PROSITE" id="PS51186">
    <property type="entry name" value="GNAT"/>
    <property type="match status" value="1"/>
</dbReference>
<dbReference type="Gene3D" id="3.40.630.30">
    <property type="match status" value="1"/>
</dbReference>
<evidence type="ECO:0000313" key="3">
    <source>
        <dbReference type="Proteomes" id="UP000199050"/>
    </source>
</evidence>
<dbReference type="PANTHER" id="PTHR43451">
    <property type="entry name" value="ACETYLTRANSFERASE (GNAT) FAMILY PROTEIN"/>
    <property type="match status" value="1"/>
</dbReference>
<dbReference type="InterPro" id="IPR016181">
    <property type="entry name" value="Acyl_CoA_acyltransferase"/>
</dbReference>
<evidence type="ECO:0000259" key="1">
    <source>
        <dbReference type="PROSITE" id="PS51186"/>
    </source>
</evidence>
<dbReference type="OrthoDB" id="9789605at2"/>
<dbReference type="AlphaFoldDB" id="A0A1G8Q0J4"/>
<evidence type="ECO:0000313" key="2">
    <source>
        <dbReference type="EMBL" id="SDI97985.1"/>
    </source>
</evidence>
<dbReference type="GO" id="GO:0016747">
    <property type="term" value="F:acyltransferase activity, transferring groups other than amino-acyl groups"/>
    <property type="evidence" value="ECO:0007669"/>
    <property type="project" value="InterPro"/>
</dbReference>
<gene>
    <name evidence="2" type="ORF">SAMN05216192_110119</name>
</gene>
<dbReference type="RefSeq" id="WP_090714253.1">
    <property type="nucleotide sequence ID" value="NZ_CBCSKY010000008.1"/>
</dbReference>
<dbReference type="STRING" id="1174501.SAMN05216192_110119"/>
<name>A0A1G8Q0J4_9BACL</name>
<dbReference type="Pfam" id="PF13673">
    <property type="entry name" value="Acetyltransf_10"/>
    <property type="match status" value="1"/>
</dbReference>
<reference evidence="3" key="1">
    <citation type="submission" date="2016-10" db="EMBL/GenBank/DDBJ databases">
        <authorList>
            <person name="Varghese N."/>
            <person name="Submissions S."/>
        </authorList>
    </citation>
    <scope>NUCLEOTIDE SEQUENCE [LARGE SCALE GENOMIC DNA]</scope>
    <source>
        <strain evidence="3">CGMCC 1.11012</strain>
    </source>
</reference>
<dbReference type="InterPro" id="IPR052564">
    <property type="entry name" value="N-acetyltrans/Recomb-assoc"/>
</dbReference>
<dbReference type="InterPro" id="IPR000182">
    <property type="entry name" value="GNAT_dom"/>
</dbReference>
<keyword evidence="2" id="KW-0808">Transferase</keyword>
<protein>
    <submittedName>
        <fullName evidence="2">Acetyltransferase (GNAT) domain-containing protein</fullName>
    </submittedName>
</protein>
<proteinExistence type="predicted"/>
<keyword evidence="3" id="KW-1185">Reference proteome</keyword>
<accession>A0A1G8Q0J4</accession>
<dbReference type="Proteomes" id="UP000199050">
    <property type="component" value="Unassembled WGS sequence"/>
</dbReference>
<organism evidence="2 3">
    <name type="scientific">Paenibacillus typhae</name>
    <dbReference type="NCBI Taxonomy" id="1174501"/>
    <lineage>
        <taxon>Bacteria</taxon>
        <taxon>Bacillati</taxon>
        <taxon>Bacillota</taxon>
        <taxon>Bacilli</taxon>
        <taxon>Bacillales</taxon>
        <taxon>Paenibacillaceae</taxon>
        <taxon>Paenibacillus</taxon>
    </lineage>
</organism>
<dbReference type="SUPFAM" id="SSF55729">
    <property type="entry name" value="Acyl-CoA N-acyltransferases (Nat)"/>
    <property type="match status" value="1"/>
</dbReference>
<dbReference type="PANTHER" id="PTHR43451:SF1">
    <property type="entry name" value="ACETYLTRANSFERASE"/>
    <property type="match status" value="1"/>
</dbReference>